<dbReference type="Pfam" id="PF05193">
    <property type="entry name" value="Peptidase_M16_C"/>
    <property type="match status" value="1"/>
</dbReference>
<reference evidence="4 5" key="1">
    <citation type="submission" date="2024-09" db="EMBL/GenBank/DDBJ databases">
        <authorList>
            <person name="Sun Q."/>
            <person name="Mori K."/>
        </authorList>
    </citation>
    <scope>NUCLEOTIDE SEQUENCE [LARGE SCALE GENOMIC DNA]</scope>
    <source>
        <strain evidence="4 5">TBRC 7907</strain>
    </source>
</reference>
<feature type="domain" description="Peptidase M16 N-terminal" evidence="2">
    <location>
        <begin position="75"/>
        <end position="185"/>
    </location>
</feature>
<dbReference type="EMBL" id="JBHLZU010000020">
    <property type="protein sequence ID" value="MFB9907422.1"/>
    <property type="molecule type" value="Genomic_DNA"/>
</dbReference>
<dbReference type="PANTHER" id="PTHR11851">
    <property type="entry name" value="METALLOPROTEASE"/>
    <property type="match status" value="1"/>
</dbReference>
<dbReference type="PANTHER" id="PTHR11851:SF224">
    <property type="entry name" value="PROCESSING PROTEASE"/>
    <property type="match status" value="1"/>
</dbReference>
<dbReference type="Gene3D" id="3.30.830.10">
    <property type="entry name" value="Metalloenzyme, LuxS/M16 peptidase-like"/>
    <property type="match status" value="2"/>
</dbReference>
<gene>
    <name evidence="4" type="ORF">ACFFQA_26085</name>
</gene>
<proteinExistence type="predicted"/>
<dbReference type="InterPro" id="IPR011765">
    <property type="entry name" value="Pept_M16_N"/>
</dbReference>
<dbReference type="RefSeq" id="WP_377857718.1">
    <property type="nucleotide sequence ID" value="NZ_JBHLZU010000020.1"/>
</dbReference>
<dbReference type="Proteomes" id="UP001589693">
    <property type="component" value="Unassembled WGS sequence"/>
</dbReference>
<evidence type="ECO:0000313" key="4">
    <source>
        <dbReference type="EMBL" id="MFB9907422.1"/>
    </source>
</evidence>
<feature type="region of interest" description="Disordered" evidence="1">
    <location>
        <begin position="1"/>
        <end position="21"/>
    </location>
</feature>
<name>A0ABV6A2N0_9PSEU</name>
<dbReference type="Pfam" id="PF00675">
    <property type="entry name" value="Peptidase_M16"/>
    <property type="match status" value="1"/>
</dbReference>
<sequence length="455" mass="49015">MPTAHRTAEAIGRTEAGPRPLPELVTQSTAVEPELVDTVLDNGLRVIVARRSTVPMVEFRLNIPFAGDRPEHAAQAELLSATLLSGTARRSMVELDSDLARVGAALSVGVDPEHLSLSWSGLVSGLDLQLDVLADLLTAAAYPEQEVYRERERLVSSISLMRSQPGTIAREALQRHRYGDHPFTREVPTEEDATAVTVEDVRELHRRAVLPRGSVLVVVGDVEPRRAADEIAAKLAGWHSDASAVEMPQLPDIAGGDLCLVDRPGAVQSQLRFSTQAIPRTDPRYPALQMANVAFGGFFSSRLVENLREDKGYTYSVHSMFEFTPGKATLLLSGDTASEVTAPAVLEARYELGRMCLVPPTESEVDTVRRYLVGSLSIGVSSQAGLASNLAGMAAVGLGPEWLWAHPDRLRQVTVEQVAEAAMEFFRPTAWTGVVVGDAAALEAPLRALGGVVLP</sequence>
<dbReference type="InterPro" id="IPR011249">
    <property type="entry name" value="Metalloenz_LuxS/M16"/>
</dbReference>
<comment type="caution">
    <text evidence="4">The sequence shown here is derived from an EMBL/GenBank/DDBJ whole genome shotgun (WGS) entry which is preliminary data.</text>
</comment>
<keyword evidence="5" id="KW-1185">Reference proteome</keyword>
<organism evidence="4 5">
    <name type="scientific">Allokutzneria oryzae</name>
    <dbReference type="NCBI Taxonomy" id="1378989"/>
    <lineage>
        <taxon>Bacteria</taxon>
        <taxon>Bacillati</taxon>
        <taxon>Actinomycetota</taxon>
        <taxon>Actinomycetes</taxon>
        <taxon>Pseudonocardiales</taxon>
        <taxon>Pseudonocardiaceae</taxon>
        <taxon>Allokutzneria</taxon>
    </lineage>
</organism>
<evidence type="ECO:0000259" key="2">
    <source>
        <dbReference type="Pfam" id="PF00675"/>
    </source>
</evidence>
<evidence type="ECO:0000259" key="3">
    <source>
        <dbReference type="Pfam" id="PF05193"/>
    </source>
</evidence>
<accession>A0ABV6A2N0</accession>
<feature type="domain" description="Peptidase M16 C-terminal" evidence="3">
    <location>
        <begin position="196"/>
        <end position="370"/>
    </location>
</feature>
<evidence type="ECO:0000313" key="5">
    <source>
        <dbReference type="Proteomes" id="UP001589693"/>
    </source>
</evidence>
<dbReference type="SUPFAM" id="SSF63411">
    <property type="entry name" value="LuxS/MPP-like metallohydrolase"/>
    <property type="match status" value="2"/>
</dbReference>
<evidence type="ECO:0000256" key="1">
    <source>
        <dbReference type="SAM" id="MobiDB-lite"/>
    </source>
</evidence>
<protein>
    <submittedName>
        <fullName evidence="4">M16 family metallopeptidase</fullName>
    </submittedName>
</protein>
<dbReference type="InterPro" id="IPR007863">
    <property type="entry name" value="Peptidase_M16_C"/>
</dbReference>
<dbReference type="InterPro" id="IPR050361">
    <property type="entry name" value="MPP/UQCRC_Complex"/>
</dbReference>